<comment type="caution">
    <text evidence="3">The sequence shown here is derived from an EMBL/GenBank/DDBJ whole genome shotgun (WGS) entry which is preliminary data.</text>
</comment>
<feature type="chain" id="PRO_5037175424" description="Serine/threonine protein kinase" evidence="2">
    <location>
        <begin position="28"/>
        <end position="211"/>
    </location>
</feature>
<dbReference type="RefSeq" id="WP_211603128.1">
    <property type="nucleotide sequence ID" value="NZ_JAGSNF010000015.1"/>
</dbReference>
<evidence type="ECO:0000313" key="4">
    <source>
        <dbReference type="Proteomes" id="UP000677016"/>
    </source>
</evidence>
<evidence type="ECO:0000256" key="1">
    <source>
        <dbReference type="SAM" id="MobiDB-lite"/>
    </source>
</evidence>
<accession>A0A941D8L7</accession>
<evidence type="ECO:0000256" key="2">
    <source>
        <dbReference type="SAM" id="SignalP"/>
    </source>
</evidence>
<reference evidence="3" key="1">
    <citation type="submission" date="2021-04" db="EMBL/GenBank/DDBJ databases">
        <title>Phycicoccus avicenniae sp. nov., a novel endophytic actinomycetes isolated from branch of Avicennia mariana.</title>
        <authorList>
            <person name="Tuo L."/>
        </authorList>
    </citation>
    <scope>NUCLEOTIDE SEQUENCE</scope>
    <source>
        <strain evidence="3">BSK3Z-2</strain>
    </source>
</reference>
<gene>
    <name evidence="3" type="ORF">KC207_11310</name>
</gene>
<dbReference type="EMBL" id="JAGSNF010000015">
    <property type="protein sequence ID" value="MBR7743878.1"/>
    <property type="molecule type" value="Genomic_DNA"/>
</dbReference>
<feature type="region of interest" description="Disordered" evidence="1">
    <location>
        <begin position="23"/>
        <end position="106"/>
    </location>
</feature>
<dbReference type="AlphaFoldDB" id="A0A941D8L7"/>
<feature type="compositionally biased region" description="Low complexity" evidence="1">
    <location>
        <begin position="90"/>
        <end position="101"/>
    </location>
</feature>
<feature type="compositionally biased region" description="Low complexity" evidence="1">
    <location>
        <begin position="33"/>
        <end position="50"/>
    </location>
</feature>
<name>A0A941D8L7_9MICO</name>
<evidence type="ECO:0008006" key="5">
    <source>
        <dbReference type="Google" id="ProtNLM"/>
    </source>
</evidence>
<dbReference type="Proteomes" id="UP000677016">
    <property type="component" value="Unassembled WGS sequence"/>
</dbReference>
<keyword evidence="4" id="KW-1185">Reference proteome</keyword>
<evidence type="ECO:0000313" key="3">
    <source>
        <dbReference type="EMBL" id="MBR7743878.1"/>
    </source>
</evidence>
<feature type="compositionally biased region" description="Low complexity" evidence="1">
    <location>
        <begin position="57"/>
        <end position="80"/>
    </location>
</feature>
<organism evidence="3 4">
    <name type="scientific">Phycicoccus avicenniae</name>
    <dbReference type="NCBI Taxonomy" id="2828860"/>
    <lineage>
        <taxon>Bacteria</taxon>
        <taxon>Bacillati</taxon>
        <taxon>Actinomycetota</taxon>
        <taxon>Actinomycetes</taxon>
        <taxon>Micrococcales</taxon>
        <taxon>Intrasporangiaceae</taxon>
        <taxon>Phycicoccus</taxon>
    </lineage>
</organism>
<protein>
    <recommendedName>
        <fullName evidence="5">Serine/threonine protein kinase</fullName>
    </recommendedName>
</protein>
<dbReference type="PROSITE" id="PS51257">
    <property type="entry name" value="PROKAR_LIPOPROTEIN"/>
    <property type="match status" value="1"/>
</dbReference>
<keyword evidence="2" id="KW-0732">Signal</keyword>
<proteinExistence type="predicted"/>
<feature type="signal peptide" evidence="2">
    <location>
        <begin position="1"/>
        <end position="27"/>
    </location>
</feature>
<sequence length="211" mass="21690">MRHPTVPTAAPFAALLAAGLLGGCAGADPEADPSPTATPSPSATSPSASPTPEPTETDPSPSPSETSTPLPTLTPEETAAPPTPTPTPRPTATGGTDAAPRVPAPFRGVWTAVEDGDEQVSAADCERGGATAGRVIEVTDRTIEYFETRGTLRAVAESSPTRFRATFGYPDPIEDGPDTLARVDLTLRDGGRTLVVAEEDQRPALYRSCAG</sequence>